<evidence type="ECO:0000313" key="1">
    <source>
        <dbReference type="EMBL" id="PJE59715.1"/>
    </source>
</evidence>
<sequence>MPTVNQLTTEQLENEAIFPKVANLVGELAATEQISRALAMAEQMKIALSRLKNTGSPALKKYQRLQALLWWTAFPALTEEDAAQTTKTGLLIALLGG</sequence>
<protein>
    <submittedName>
        <fullName evidence="1">Uncharacterized protein</fullName>
    </submittedName>
</protein>
<dbReference type="Proteomes" id="UP000231086">
    <property type="component" value="Unassembled WGS sequence"/>
</dbReference>
<feature type="non-terminal residue" evidence="1">
    <location>
        <position position="97"/>
    </location>
</feature>
<reference evidence="2" key="1">
    <citation type="submission" date="2017-09" db="EMBL/GenBank/DDBJ databases">
        <title>Depth-based differentiation of microbial function through sediment-hosted aquifers and enrichment of novel symbionts in the deep terrestrial subsurface.</title>
        <authorList>
            <person name="Probst A.J."/>
            <person name="Ladd B."/>
            <person name="Jarett J.K."/>
            <person name="Geller-Mcgrath D.E."/>
            <person name="Sieber C.M.K."/>
            <person name="Emerson J.B."/>
            <person name="Anantharaman K."/>
            <person name="Thomas B.C."/>
            <person name="Malmstrom R."/>
            <person name="Stieglmeier M."/>
            <person name="Klingl A."/>
            <person name="Woyke T."/>
            <person name="Ryan C.M."/>
            <person name="Banfield J.F."/>
        </authorList>
    </citation>
    <scope>NUCLEOTIDE SEQUENCE [LARGE SCALE GENOMIC DNA]</scope>
</reference>
<proteinExistence type="predicted"/>
<accession>A0A2M8KIH2</accession>
<dbReference type="AlphaFoldDB" id="A0A2M8KIH2"/>
<comment type="caution">
    <text evidence="1">The sequence shown here is derived from an EMBL/GenBank/DDBJ whole genome shotgun (WGS) entry which is preliminary data.</text>
</comment>
<organism evidence="1 2">
    <name type="scientific">Candidatus Portnoybacteria bacterium CG10_big_fil_rev_8_21_14_0_10_44_7</name>
    <dbReference type="NCBI Taxonomy" id="1974816"/>
    <lineage>
        <taxon>Bacteria</taxon>
        <taxon>Candidatus Portnoyibacteriota</taxon>
    </lineage>
</organism>
<dbReference type="EMBL" id="PFEA01000040">
    <property type="protein sequence ID" value="PJE59715.1"/>
    <property type="molecule type" value="Genomic_DNA"/>
</dbReference>
<gene>
    <name evidence="1" type="ORF">COU85_02230</name>
</gene>
<name>A0A2M8KIH2_9BACT</name>
<evidence type="ECO:0000313" key="2">
    <source>
        <dbReference type="Proteomes" id="UP000231086"/>
    </source>
</evidence>